<gene>
    <name evidence="1" type="ORF">FHD67_13690</name>
</gene>
<dbReference type="RefSeq" id="WP_127898607.1">
    <property type="nucleotide sequence ID" value="NZ_VDDC01000025.1"/>
</dbReference>
<sequence>MFMTTTLAHYQLPIFGIGSSALETRIGADQRTVWMRPITAGASQTELLPASTVQSAERVTPPMAYAQWLKMLWAYEDGAKAAQTGG</sequence>
<dbReference type="EMBL" id="VDDC01000025">
    <property type="protein sequence ID" value="TNH38649.1"/>
    <property type="molecule type" value="Genomic_DNA"/>
</dbReference>
<evidence type="ECO:0000313" key="1">
    <source>
        <dbReference type="EMBL" id="TNH38649.1"/>
    </source>
</evidence>
<comment type="caution">
    <text evidence="1">The sequence shown here is derived from an EMBL/GenBank/DDBJ whole genome shotgun (WGS) entry which is preliminary data.</text>
</comment>
<protein>
    <submittedName>
        <fullName evidence="1">Uncharacterized protein</fullName>
    </submittedName>
</protein>
<dbReference type="Proteomes" id="UP000304880">
    <property type="component" value="Unassembled WGS sequence"/>
</dbReference>
<keyword evidence="2" id="KW-1185">Reference proteome</keyword>
<evidence type="ECO:0000313" key="2">
    <source>
        <dbReference type="Proteomes" id="UP000304880"/>
    </source>
</evidence>
<reference evidence="1 2" key="1">
    <citation type="submission" date="2019-06" db="EMBL/GenBank/DDBJ databases">
        <authorList>
            <person name="Li J."/>
        </authorList>
    </citation>
    <scope>NUCLEOTIDE SEQUENCE [LARGE SCALE GENOMIC DNA]</scope>
    <source>
        <strain evidence="1 2">CGMCC 1.8012</strain>
    </source>
</reference>
<organism evidence="1 2">
    <name type="scientific">Paracoccus haeundaensis</name>
    <dbReference type="NCBI Taxonomy" id="225362"/>
    <lineage>
        <taxon>Bacteria</taxon>
        <taxon>Pseudomonadati</taxon>
        <taxon>Pseudomonadota</taxon>
        <taxon>Alphaproteobacteria</taxon>
        <taxon>Rhodobacterales</taxon>
        <taxon>Paracoccaceae</taxon>
        <taxon>Paracoccus</taxon>
    </lineage>
</organism>
<name>A0A5C4R402_9RHOB</name>
<proteinExistence type="predicted"/>
<dbReference type="GeneID" id="97047855"/>
<dbReference type="AlphaFoldDB" id="A0A5C4R402"/>
<accession>A0A5C4R402</accession>